<reference evidence="8" key="1">
    <citation type="submission" date="2024-06" db="EMBL/GenBank/DDBJ databases">
        <authorList>
            <person name="Liu X."/>
            <person name="Lenzi L."/>
            <person name="Haldenby T S."/>
            <person name="Uol C."/>
        </authorList>
    </citation>
    <scope>NUCLEOTIDE SEQUENCE</scope>
</reference>
<comment type="caution">
    <text evidence="8">The sequence shown here is derived from an EMBL/GenBank/DDBJ whole genome shotgun (WGS) entry which is preliminary data.</text>
</comment>
<dbReference type="Gene3D" id="3.40.30.10">
    <property type="entry name" value="Glutaredoxin"/>
    <property type="match status" value="1"/>
</dbReference>
<name>A0AAV2TV46_CALDB</name>
<dbReference type="GO" id="GO:0032543">
    <property type="term" value="P:mitochondrial translation"/>
    <property type="evidence" value="ECO:0007669"/>
    <property type="project" value="InterPro"/>
</dbReference>
<keyword evidence="5" id="KW-0687">Ribonucleoprotein</keyword>
<proteinExistence type="inferred from homology"/>
<evidence type="ECO:0000313" key="8">
    <source>
        <dbReference type="EMBL" id="CAL5140723.1"/>
    </source>
</evidence>
<keyword evidence="4" id="KW-0496">Mitochondrion</keyword>
<dbReference type="PANTHER" id="PTHR21396">
    <property type="entry name" value="39S RIBOSOMAL PROTEIN L43"/>
    <property type="match status" value="1"/>
</dbReference>
<evidence type="ECO:0000256" key="3">
    <source>
        <dbReference type="ARBA" id="ARBA00022980"/>
    </source>
</evidence>
<dbReference type="PANTHER" id="PTHR21396:SF2">
    <property type="entry name" value="LARGE RIBOSOMAL SUBUNIT PROTEIN ML43"/>
    <property type="match status" value="1"/>
</dbReference>
<dbReference type="InterPro" id="IPR007741">
    <property type="entry name" value="Ribosomal_mL43/mS25/NADH_DH"/>
</dbReference>
<dbReference type="GO" id="GO:0003735">
    <property type="term" value="F:structural constituent of ribosome"/>
    <property type="evidence" value="ECO:0007669"/>
    <property type="project" value="InterPro"/>
</dbReference>
<evidence type="ECO:0000256" key="1">
    <source>
        <dbReference type="ARBA" id="ARBA00004173"/>
    </source>
</evidence>
<dbReference type="InterPro" id="IPR036249">
    <property type="entry name" value="Thioredoxin-like_sf"/>
</dbReference>
<feature type="domain" description="Ribosomal protein/NADH dehydrogenase" evidence="7">
    <location>
        <begin position="36"/>
        <end position="108"/>
    </location>
</feature>
<dbReference type="InterPro" id="IPR039927">
    <property type="entry name" value="Ribosomal_mL43"/>
</dbReference>
<keyword evidence="3" id="KW-0689">Ribosomal protein</keyword>
<organism evidence="8 9">
    <name type="scientific">Calicophoron daubneyi</name>
    <name type="common">Rumen fluke</name>
    <name type="synonym">Paramphistomum daubneyi</name>
    <dbReference type="NCBI Taxonomy" id="300641"/>
    <lineage>
        <taxon>Eukaryota</taxon>
        <taxon>Metazoa</taxon>
        <taxon>Spiralia</taxon>
        <taxon>Lophotrochozoa</taxon>
        <taxon>Platyhelminthes</taxon>
        <taxon>Trematoda</taxon>
        <taxon>Digenea</taxon>
        <taxon>Plagiorchiida</taxon>
        <taxon>Pronocephalata</taxon>
        <taxon>Paramphistomoidea</taxon>
        <taxon>Paramphistomidae</taxon>
        <taxon>Calicophoron</taxon>
    </lineage>
</organism>
<dbReference type="Pfam" id="PF05047">
    <property type="entry name" value="L51_S25_CI-B8"/>
    <property type="match status" value="1"/>
</dbReference>
<dbReference type="EMBL" id="CAXLJL010000778">
    <property type="protein sequence ID" value="CAL5140723.1"/>
    <property type="molecule type" value="Genomic_DNA"/>
</dbReference>
<protein>
    <recommendedName>
        <fullName evidence="6">Large ribosomal subunit protein mL43</fullName>
    </recommendedName>
</protein>
<sequence length="183" mass="21167">MSGHAIPRSILHCFAANGLGRYIPQLQRLTVKFCKSRSDSQGVRDYVEHELVDFARRNPSTAIYVKPRRHRPPLLVAEYLCGSWQYVKAADMDCNEIKNWMEFLRTRSGVDILPIYKNWSTKNPSIQGMWHPFSPELESCKKLMTPEEIIKNLHVLSEPESSELTAEEELLDIADKQQHRLSD</sequence>
<dbReference type="GO" id="GO:0005762">
    <property type="term" value="C:mitochondrial large ribosomal subunit"/>
    <property type="evidence" value="ECO:0007669"/>
    <property type="project" value="TreeGrafter"/>
</dbReference>
<comment type="similarity">
    <text evidence="2">Belongs to the mitochondrion-specific ribosomal protein mL43 family.</text>
</comment>
<dbReference type="SUPFAM" id="SSF52833">
    <property type="entry name" value="Thioredoxin-like"/>
    <property type="match status" value="1"/>
</dbReference>
<dbReference type="SMART" id="SM00916">
    <property type="entry name" value="L51_S25_CI-B8"/>
    <property type="match status" value="1"/>
</dbReference>
<accession>A0AAV2TV46</accession>
<evidence type="ECO:0000256" key="6">
    <source>
        <dbReference type="ARBA" id="ARBA00035188"/>
    </source>
</evidence>
<dbReference type="AlphaFoldDB" id="A0AAV2TV46"/>
<dbReference type="Proteomes" id="UP001497525">
    <property type="component" value="Unassembled WGS sequence"/>
</dbReference>
<evidence type="ECO:0000256" key="2">
    <source>
        <dbReference type="ARBA" id="ARBA00006073"/>
    </source>
</evidence>
<gene>
    <name evidence="8" type="ORF">CDAUBV1_LOCUS16018</name>
</gene>
<evidence type="ECO:0000256" key="5">
    <source>
        <dbReference type="ARBA" id="ARBA00023274"/>
    </source>
</evidence>
<evidence type="ECO:0000259" key="7">
    <source>
        <dbReference type="SMART" id="SM00916"/>
    </source>
</evidence>
<evidence type="ECO:0000313" key="9">
    <source>
        <dbReference type="Proteomes" id="UP001497525"/>
    </source>
</evidence>
<comment type="subcellular location">
    <subcellularLocation>
        <location evidence="1">Mitochondrion</location>
    </subcellularLocation>
</comment>
<evidence type="ECO:0000256" key="4">
    <source>
        <dbReference type="ARBA" id="ARBA00023128"/>
    </source>
</evidence>